<organism evidence="1 2">
    <name type="scientific">Actinacidiphila yanglinensis</name>
    <dbReference type="NCBI Taxonomy" id="310779"/>
    <lineage>
        <taxon>Bacteria</taxon>
        <taxon>Bacillati</taxon>
        <taxon>Actinomycetota</taxon>
        <taxon>Actinomycetes</taxon>
        <taxon>Kitasatosporales</taxon>
        <taxon>Streptomycetaceae</taxon>
        <taxon>Actinacidiphila</taxon>
    </lineage>
</organism>
<evidence type="ECO:0000313" key="2">
    <source>
        <dbReference type="Proteomes" id="UP000236754"/>
    </source>
</evidence>
<gene>
    <name evidence="1" type="ORF">SAMN05216223_105402</name>
</gene>
<reference evidence="1 2" key="1">
    <citation type="submission" date="2016-10" db="EMBL/GenBank/DDBJ databases">
        <authorList>
            <person name="de Groot N.N."/>
        </authorList>
    </citation>
    <scope>NUCLEOTIDE SEQUENCE [LARGE SCALE GENOMIC DNA]</scope>
    <source>
        <strain evidence="1 2">CGMCC 4.2023</strain>
    </source>
</reference>
<dbReference type="EMBL" id="FNVU01000005">
    <property type="protein sequence ID" value="SEG47921.1"/>
    <property type="molecule type" value="Genomic_DNA"/>
</dbReference>
<dbReference type="Pfam" id="PF14124">
    <property type="entry name" value="DUF4291"/>
    <property type="match status" value="1"/>
</dbReference>
<protein>
    <recommendedName>
        <fullName evidence="3">DUF4291 domain-containing protein</fullName>
    </recommendedName>
</protein>
<keyword evidence="2" id="KW-1185">Reference proteome</keyword>
<dbReference type="InterPro" id="IPR025633">
    <property type="entry name" value="DUF4291"/>
</dbReference>
<dbReference type="PANTHER" id="PTHR38567:SF1">
    <property type="entry name" value="DUF4291 DOMAIN-CONTAINING PROTEIN"/>
    <property type="match status" value="1"/>
</dbReference>
<sequence>MSTSLPVPAAVPTRGIRAVHSADTLTVYQAYSPAIALPAAAAGRFPADYGRGRMTWIKPSFLWMMYRSAWATAPGQERVLAIRIRREGLDWALAHAALSSYTDRVHASRDQWRQDMRRCPVRVQWDPERDLHARPLAWRSLQVGLRGEAVDRYLDAWVTGIEDVTGLAHTIHAHVRAKDLDRARALLPDERPYPLDAALAGRVDATPATEGGTSAVGPVL</sequence>
<evidence type="ECO:0000313" key="1">
    <source>
        <dbReference type="EMBL" id="SEG47921.1"/>
    </source>
</evidence>
<accession>A0A1H6AHD8</accession>
<proteinExistence type="predicted"/>
<evidence type="ECO:0008006" key="3">
    <source>
        <dbReference type="Google" id="ProtNLM"/>
    </source>
</evidence>
<dbReference type="PANTHER" id="PTHR38567">
    <property type="entry name" value="DUF4291 DOMAIN-CONTAINING PROTEIN"/>
    <property type="match status" value="1"/>
</dbReference>
<name>A0A1H6AHD8_9ACTN</name>
<dbReference type="OrthoDB" id="65842at2"/>
<dbReference type="AlphaFoldDB" id="A0A1H6AHD8"/>
<dbReference type="Proteomes" id="UP000236754">
    <property type="component" value="Unassembled WGS sequence"/>
</dbReference>
<dbReference type="RefSeq" id="WP_103886182.1">
    <property type="nucleotide sequence ID" value="NZ_FNVU01000005.1"/>
</dbReference>